<gene>
    <name evidence="1" type="ORF">GMO_08930</name>
</gene>
<name>G6XHC7_9PROT</name>
<keyword evidence="2" id="KW-1185">Reference proteome</keyword>
<protein>
    <submittedName>
        <fullName evidence="1">Uncharacterized protein</fullName>
    </submittedName>
</protein>
<accession>G6XHC7</accession>
<sequence length="52" mass="5676">MLFANVQVSLRDFLAAFLATEDGSRLVMAGRGVGAVLACLWVDNWIPSRTHV</sequence>
<organism evidence="1 2">
    <name type="scientific">Gluconobacter morbifer G707</name>
    <dbReference type="NCBI Taxonomy" id="1088869"/>
    <lineage>
        <taxon>Bacteria</taxon>
        <taxon>Pseudomonadati</taxon>
        <taxon>Pseudomonadota</taxon>
        <taxon>Alphaproteobacteria</taxon>
        <taxon>Acetobacterales</taxon>
        <taxon>Acetobacteraceae</taxon>
        <taxon>Gluconobacter</taxon>
    </lineage>
</organism>
<evidence type="ECO:0000313" key="2">
    <source>
        <dbReference type="Proteomes" id="UP000004949"/>
    </source>
</evidence>
<dbReference type="STRING" id="1088869.GMO_08930"/>
<dbReference type="EMBL" id="AGQV01000001">
    <property type="protein sequence ID" value="EHH69585.1"/>
    <property type="molecule type" value="Genomic_DNA"/>
</dbReference>
<evidence type="ECO:0000313" key="1">
    <source>
        <dbReference type="EMBL" id="EHH69585.1"/>
    </source>
</evidence>
<dbReference type="AlphaFoldDB" id="G6XHC7"/>
<comment type="caution">
    <text evidence="1">The sequence shown here is derived from an EMBL/GenBank/DDBJ whole genome shotgun (WGS) entry which is preliminary data.</text>
</comment>
<reference evidence="1 2" key="1">
    <citation type="submission" date="2011-10" db="EMBL/GenBank/DDBJ databases">
        <title>Genome sequence of Gluconobacter morbifer G707, isolated from Drosophila gut.</title>
        <authorList>
            <person name="Lee W.-J."/>
            <person name="Kim E.-K."/>
        </authorList>
    </citation>
    <scope>NUCLEOTIDE SEQUENCE [LARGE SCALE GENOMIC DNA]</scope>
    <source>
        <strain evidence="1 2">G707</strain>
    </source>
</reference>
<proteinExistence type="predicted"/>
<dbReference type="PATRIC" id="fig|1088869.3.peg.901"/>
<dbReference type="Proteomes" id="UP000004949">
    <property type="component" value="Unassembled WGS sequence"/>
</dbReference>